<protein>
    <submittedName>
        <fullName evidence="1">Uncharacterized protein</fullName>
    </submittedName>
</protein>
<gene>
    <name evidence="1" type="ORF">MVEN_00132600</name>
</gene>
<dbReference type="Proteomes" id="UP000620124">
    <property type="component" value="Unassembled WGS sequence"/>
</dbReference>
<keyword evidence="2" id="KW-1185">Reference proteome</keyword>
<evidence type="ECO:0000313" key="2">
    <source>
        <dbReference type="Proteomes" id="UP000620124"/>
    </source>
</evidence>
<name>A0A8H6Z871_9AGAR</name>
<evidence type="ECO:0000313" key="1">
    <source>
        <dbReference type="EMBL" id="KAF7372692.1"/>
    </source>
</evidence>
<dbReference type="AlphaFoldDB" id="A0A8H6Z871"/>
<comment type="caution">
    <text evidence="1">The sequence shown here is derived from an EMBL/GenBank/DDBJ whole genome shotgun (WGS) entry which is preliminary data.</text>
</comment>
<dbReference type="OrthoDB" id="3252634at2759"/>
<proteinExistence type="predicted"/>
<sequence>MPARKDPIAPIFDPQQPRDLRRYFPDLDFLLSRSHITADFEKKFHATRFLSIDDQELWELVPEFTDAAASFEQFTATIFRLYPEAEPHRRYGIADLDALVTEHSRIAAPSRATFLKFYCRFS</sequence>
<accession>A0A8H6Z871</accession>
<organism evidence="1 2">
    <name type="scientific">Mycena venus</name>
    <dbReference type="NCBI Taxonomy" id="2733690"/>
    <lineage>
        <taxon>Eukaryota</taxon>
        <taxon>Fungi</taxon>
        <taxon>Dikarya</taxon>
        <taxon>Basidiomycota</taxon>
        <taxon>Agaricomycotina</taxon>
        <taxon>Agaricomycetes</taxon>
        <taxon>Agaricomycetidae</taxon>
        <taxon>Agaricales</taxon>
        <taxon>Marasmiineae</taxon>
        <taxon>Mycenaceae</taxon>
        <taxon>Mycena</taxon>
    </lineage>
</organism>
<dbReference type="EMBL" id="JACAZI010000001">
    <property type="protein sequence ID" value="KAF7372692.1"/>
    <property type="molecule type" value="Genomic_DNA"/>
</dbReference>
<reference evidence="1" key="1">
    <citation type="submission" date="2020-05" db="EMBL/GenBank/DDBJ databases">
        <title>Mycena genomes resolve the evolution of fungal bioluminescence.</title>
        <authorList>
            <person name="Tsai I.J."/>
        </authorList>
    </citation>
    <scope>NUCLEOTIDE SEQUENCE</scope>
    <source>
        <strain evidence="1">CCC161011</strain>
    </source>
</reference>